<dbReference type="GO" id="GO:0005524">
    <property type="term" value="F:ATP binding"/>
    <property type="evidence" value="ECO:0007669"/>
    <property type="project" value="InterPro"/>
</dbReference>
<gene>
    <name evidence="2" type="ORF">DW828_02045</name>
</gene>
<dbReference type="GO" id="GO:0004674">
    <property type="term" value="F:protein serine/threonine kinase activity"/>
    <property type="evidence" value="ECO:0007669"/>
    <property type="project" value="TreeGrafter"/>
</dbReference>
<dbReference type="Pfam" id="PF00069">
    <property type="entry name" value="Pkinase"/>
    <property type="match status" value="1"/>
</dbReference>
<dbReference type="SMART" id="SM00220">
    <property type="entry name" value="S_TKc"/>
    <property type="match status" value="1"/>
</dbReference>
<feature type="domain" description="Protein kinase" evidence="1">
    <location>
        <begin position="25"/>
        <end position="315"/>
    </location>
</feature>
<dbReference type="PROSITE" id="PS50011">
    <property type="entry name" value="PROTEIN_KINASE_DOM"/>
    <property type="match status" value="1"/>
</dbReference>
<comment type="caution">
    <text evidence="2">The sequence shown here is derived from an EMBL/GenBank/DDBJ whole genome shotgun (WGS) entry which is preliminary data.</text>
</comment>
<dbReference type="AlphaFoldDB" id="A0A3R6HXJ6"/>
<dbReference type="SUPFAM" id="SSF56112">
    <property type="entry name" value="Protein kinase-like (PK-like)"/>
    <property type="match status" value="1"/>
</dbReference>
<dbReference type="EMBL" id="QSII01000001">
    <property type="protein sequence ID" value="RHC90333.1"/>
    <property type="molecule type" value="Genomic_DNA"/>
</dbReference>
<dbReference type="InterPro" id="IPR011009">
    <property type="entry name" value="Kinase-like_dom_sf"/>
</dbReference>
<evidence type="ECO:0000313" key="2">
    <source>
        <dbReference type="EMBL" id="RHC90333.1"/>
    </source>
</evidence>
<dbReference type="PANTHER" id="PTHR44167:SF24">
    <property type="entry name" value="SERINE_THREONINE-PROTEIN KINASE CHK2"/>
    <property type="match status" value="1"/>
</dbReference>
<name>A0A3R6HXJ6_9BACT</name>
<sequence length="440" mass="50575">MININEAIIMLKQGDKIRILTKGEATILEELGSGGQGTVYKVCYGEKEYALKWYHKPSKPKFYENLKCNIEKGSPASCFLWPLFITEKDEKGRFGYLMELRDPSYKEFSDFLLAKEHFSTVSAMVEAAIKICVSFRQLHNKGYSYQDLNDGNFFINPITGDVLICDNDNIAPSGENMGVLGKCRYMAPEIITRKKSCPDTQSDRFSLAVILFLLFFNNHPLEGERISRCPCMTEKNERLFYGDDPVFIYDLQKQNNRPVEGIHVNVIQLWPLFPKYVRDMFIDQFSEKVMHEPGRRITEKEWLEKVLLRMRHELVKCPACGNEIFLDIEQNNFVCSDCQYKIQQRMPIIQSGSYRVAADRDKKVYQYITNSYKQLLNTCTGIIVESKKTSGLFGLRNLTQETWILTMKNGKTRPIEPGETVPLLIGNEIAFGNGSKATIL</sequence>
<dbReference type="GO" id="GO:0005737">
    <property type="term" value="C:cytoplasm"/>
    <property type="evidence" value="ECO:0007669"/>
    <property type="project" value="TreeGrafter"/>
</dbReference>
<dbReference type="Gene3D" id="1.10.510.10">
    <property type="entry name" value="Transferase(Phosphotransferase) domain 1"/>
    <property type="match status" value="1"/>
</dbReference>
<organism evidence="2 3">
    <name type="scientific">Parabacteroides merdae</name>
    <dbReference type="NCBI Taxonomy" id="46503"/>
    <lineage>
        <taxon>Bacteria</taxon>
        <taxon>Pseudomonadati</taxon>
        <taxon>Bacteroidota</taxon>
        <taxon>Bacteroidia</taxon>
        <taxon>Bacteroidales</taxon>
        <taxon>Tannerellaceae</taxon>
        <taxon>Parabacteroides</taxon>
    </lineage>
</organism>
<dbReference type="Proteomes" id="UP000286260">
    <property type="component" value="Unassembled WGS sequence"/>
</dbReference>
<dbReference type="PANTHER" id="PTHR44167">
    <property type="entry name" value="OVARIAN-SPECIFIC SERINE/THREONINE-PROTEIN KINASE LOK-RELATED"/>
    <property type="match status" value="1"/>
</dbReference>
<reference evidence="2 3" key="1">
    <citation type="submission" date="2018-08" db="EMBL/GenBank/DDBJ databases">
        <title>A genome reference for cultivated species of the human gut microbiota.</title>
        <authorList>
            <person name="Zou Y."/>
            <person name="Xue W."/>
            <person name="Luo G."/>
        </authorList>
    </citation>
    <scope>NUCLEOTIDE SEQUENCE [LARGE SCALE GENOMIC DNA]</scope>
    <source>
        <strain evidence="2 3">AM34-17</strain>
    </source>
</reference>
<accession>A0A3R6HXJ6</accession>
<evidence type="ECO:0000259" key="1">
    <source>
        <dbReference type="PROSITE" id="PS50011"/>
    </source>
</evidence>
<proteinExistence type="predicted"/>
<dbReference type="InterPro" id="IPR000719">
    <property type="entry name" value="Prot_kinase_dom"/>
</dbReference>
<protein>
    <recommendedName>
        <fullName evidence="1">Protein kinase domain-containing protein</fullName>
    </recommendedName>
</protein>
<evidence type="ECO:0000313" key="3">
    <source>
        <dbReference type="Proteomes" id="UP000286260"/>
    </source>
</evidence>